<dbReference type="EMBL" id="AP014962">
    <property type="protein sequence ID" value="BAS96174.1"/>
    <property type="molecule type" value="Genomic_DNA"/>
</dbReference>
<gene>
    <name evidence="3" type="ordered locus">Os06g0149450</name>
    <name evidence="3" type="ORF">OSNPB_060149450</name>
</gene>
<feature type="transmembrane region" description="Helical" evidence="2">
    <location>
        <begin position="66"/>
        <end position="86"/>
    </location>
</feature>
<keyword evidence="2" id="KW-1133">Transmembrane helix</keyword>
<evidence type="ECO:0000256" key="2">
    <source>
        <dbReference type="SAM" id="Phobius"/>
    </source>
</evidence>
<dbReference type="PaxDb" id="39947-A0A0P0WSD4"/>
<reference evidence="4" key="1">
    <citation type="journal article" date="2005" name="Nature">
        <title>The map-based sequence of the rice genome.</title>
        <authorList>
            <consortium name="International rice genome sequencing project (IRGSP)"/>
            <person name="Matsumoto T."/>
            <person name="Wu J."/>
            <person name="Kanamori H."/>
            <person name="Katayose Y."/>
            <person name="Fujisawa M."/>
            <person name="Namiki N."/>
            <person name="Mizuno H."/>
            <person name="Yamamoto K."/>
            <person name="Antonio B.A."/>
            <person name="Baba T."/>
            <person name="Sakata K."/>
            <person name="Nagamura Y."/>
            <person name="Aoki H."/>
            <person name="Arikawa K."/>
            <person name="Arita K."/>
            <person name="Bito T."/>
            <person name="Chiden Y."/>
            <person name="Fujitsuka N."/>
            <person name="Fukunaka R."/>
            <person name="Hamada M."/>
            <person name="Harada C."/>
            <person name="Hayashi A."/>
            <person name="Hijishita S."/>
            <person name="Honda M."/>
            <person name="Hosokawa S."/>
            <person name="Ichikawa Y."/>
            <person name="Idonuma A."/>
            <person name="Iijima M."/>
            <person name="Ikeda M."/>
            <person name="Ikeno M."/>
            <person name="Ito K."/>
            <person name="Ito S."/>
            <person name="Ito T."/>
            <person name="Ito Y."/>
            <person name="Ito Y."/>
            <person name="Iwabuchi A."/>
            <person name="Kamiya K."/>
            <person name="Karasawa W."/>
            <person name="Kurita K."/>
            <person name="Katagiri S."/>
            <person name="Kikuta A."/>
            <person name="Kobayashi H."/>
            <person name="Kobayashi N."/>
            <person name="Machita K."/>
            <person name="Maehara T."/>
            <person name="Masukawa M."/>
            <person name="Mizubayashi T."/>
            <person name="Mukai Y."/>
            <person name="Nagasaki H."/>
            <person name="Nagata Y."/>
            <person name="Naito S."/>
            <person name="Nakashima M."/>
            <person name="Nakama Y."/>
            <person name="Nakamichi Y."/>
            <person name="Nakamura M."/>
            <person name="Meguro A."/>
            <person name="Negishi M."/>
            <person name="Ohta I."/>
            <person name="Ohta T."/>
            <person name="Okamoto M."/>
            <person name="Ono N."/>
            <person name="Saji S."/>
            <person name="Sakaguchi M."/>
            <person name="Sakai K."/>
            <person name="Shibata M."/>
            <person name="Shimokawa T."/>
            <person name="Song J."/>
            <person name="Takazaki Y."/>
            <person name="Terasawa K."/>
            <person name="Tsugane M."/>
            <person name="Tsuji K."/>
            <person name="Ueda S."/>
            <person name="Waki K."/>
            <person name="Yamagata H."/>
            <person name="Yamamoto M."/>
            <person name="Yamamoto S."/>
            <person name="Yamane H."/>
            <person name="Yoshiki S."/>
            <person name="Yoshihara R."/>
            <person name="Yukawa K."/>
            <person name="Zhong H."/>
            <person name="Yano M."/>
            <person name="Yuan Q."/>
            <person name="Ouyang S."/>
            <person name="Liu J."/>
            <person name="Jones K.M."/>
            <person name="Gansberger K."/>
            <person name="Moffat K."/>
            <person name="Hill J."/>
            <person name="Bera J."/>
            <person name="Fadrosh D."/>
            <person name="Jin S."/>
            <person name="Johri S."/>
            <person name="Kim M."/>
            <person name="Overton L."/>
            <person name="Reardon M."/>
            <person name="Tsitrin T."/>
            <person name="Vuong H."/>
            <person name="Weaver B."/>
            <person name="Ciecko A."/>
            <person name="Tallon L."/>
            <person name="Jackson J."/>
            <person name="Pai G."/>
            <person name="Aken S.V."/>
            <person name="Utterback T."/>
            <person name="Reidmuller S."/>
            <person name="Feldblyum T."/>
            <person name="Hsiao J."/>
            <person name="Zismann V."/>
            <person name="Iobst S."/>
            <person name="de Vazeille A.R."/>
            <person name="Buell C.R."/>
            <person name="Ying K."/>
            <person name="Li Y."/>
            <person name="Lu T."/>
            <person name="Huang Y."/>
            <person name="Zhao Q."/>
            <person name="Feng Q."/>
            <person name="Zhang L."/>
            <person name="Zhu J."/>
            <person name="Weng Q."/>
            <person name="Mu J."/>
            <person name="Lu Y."/>
            <person name="Fan D."/>
            <person name="Liu Y."/>
            <person name="Guan J."/>
            <person name="Zhang Y."/>
            <person name="Yu S."/>
            <person name="Liu X."/>
            <person name="Zhang Y."/>
            <person name="Hong G."/>
            <person name="Han B."/>
            <person name="Choisne N."/>
            <person name="Demange N."/>
            <person name="Orjeda G."/>
            <person name="Samain S."/>
            <person name="Cattolico L."/>
            <person name="Pelletier E."/>
            <person name="Couloux A."/>
            <person name="Segurens B."/>
            <person name="Wincker P."/>
            <person name="D'Hont A."/>
            <person name="Scarpelli C."/>
            <person name="Weissenbach J."/>
            <person name="Salanoubat M."/>
            <person name="Quetier F."/>
            <person name="Yu Y."/>
            <person name="Kim H.R."/>
            <person name="Rambo T."/>
            <person name="Currie J."/>
            <person name="Collura K."/>
            <person name="Luo M."/>
            <person name="Yang T."/>
            <person name="Ammiraju J.S.S."/>
            <person name="Engler F."/>
            <person name="Soderlund C."/>
            <person name="Wing R.A."/>
            <person name="Palmer L.E."/>
            <person name="de la Bastide M."/>
            <person name="Spiegel L."/>
            <person name="Nascimento L."/>
            <person name="Zutavern T."/>
            <person name="O'Shaughnessy A."/>
            <person name="Dike S."/>
            <person name="Dedhia N."/>
            <person name="Preston R."/>
            <person name="Balija V."/>
            <person name="McCombie W.R."/>
            <person name="Chow T."/>
            <person name="Chen H."/>
            <person name="Chung M."/>
            <person name="Chen C."/>
            <person name="Shaw J."/>
            <person name="Wu H."/>
            <person name="Hsiao K."/>
            <person name="Chao Y."/>
            <person name="Chu M."/>
            <person name="Cheng C."/>
            <person name="Hour A."/>
            <person name="Lee P."/>
            <person name="Lin S."/>
            <person name="Lin Y."/>
            <person name="Liou J."/>
            <person name="Liu S."/>
            <person name="Hsing Y."/>
            <person name="Raghuvanshi S."/>
            <person name="Mohanty A."/>
            <person name="Bharti A.K."/>
            <person name="Gaur A."/>
            <person name="Gupta V."/>
            <person name="Kumar D."/>
            <person name="Ravi V."/>
            <person name="Vij S."/>
            <person name="Kapur A."/>
            <person name="Khurana P."/>
            <person name="Khurana P."/>
            <person name="Khurana J.P."/>
            <person name="Tyagi A.K."/>
            <person name="Gaikwad K."/>
            <person name="Singh A."/>
            <person name="Dalal V."/>
            <person name="Srivastava S."/>
            <person name="Dixit A."/>
            <person name="Pal A.K."/>
            <person name="Ghazi I.A."/>
            <person name="Yadav M."/>
            <person name="Pandit A."/>
            <person name="Bhargava A."/>
            <person name="Sureshbabu K."/>
            <person name="Batra K."/>
            <person name="Sharma T.R."/>
            <person name="Mohapatra T."/>
            <person name="Singh N.K."/>
            <person name="Messing J."/>
            <person name="Nelson A.B."/>
            <person name="Fuks G."/>
            <person name="Kavchok S."/>
            <person name="Keizer G."/>
            <person name="Linton E."/>
            <person name="Llaca V."/>
            <person name="Song R."/>
            <person name="Tanyolac B."/>
            <person name="Young S."/>
            <person name="Ho-Il K."/>
            <person name="Hahn J.H."/>
            <person name="Sangsakoo G."/>
            <person name="Vanavichit A."/>
            <person name="de Mattos Luiz.A.T."/>
            <person name="Zimmer P.D."/>
            <person name="Malone G."/>
            <person name="Dellagostin O."/>
            <person name="de Oliveira A.C."/>
            <person name="Bevan M."/>
            <person name="Bancroft I."/>
            <person name="Minx P."/>
            <person name="Cordum H."/>
            <person name="Wilson R."/>
            <person name="Cheng Z."/>
            <person name="Jin W."/>
            <person name="Jiang J."/>
            <person name="Leong S.A."/>
            <person name="Iwama H."/>
            <person name="Gojobori T."/>
            <person name="Itoh T."/>
            <person name="Niimura Y."/>
            <person name="Fujii Y."/>
            <person name="Habara T."/>
            <person name="Sakai H."/>
            <person name="Sato Y."/>
            <person name="Wilson G."/>
            <person name="Kumar K."/>
            <person name="McCouch S."/>
            <person name="Juretic N."/>
            <person name="Hoen D."/>
            <person name="Wright S."/>
            <person name="Bruskiewich R."/>
            <person name="Bureau T."/>
            <person name="Miyao A."/>
            <person name="Hirochika H."/>
            <person name="Nishikawa T."/>
            <person name="Kadowaki K."/>
            <person name="Sugiura M."/>
            <person name="Burr B."/>
            <person name="Sasaki T."/>
        </authorList>
    </citation>
    <scope>NUCLEOTIDE SEQUENCE [LARGE SCALE GENOMIC DNA]</scope>
    <source>
        <strain evidence="4">cv. Nipponbare</strain>
    </source>
</reference>
<reference evidence="3 4" key="3">
    <citation type="journal article" date="2013" name="Rice">
        <title>Improvement of the Oryza sativa Nipponbare reference genome using next generation sequence and optical map data.</title>
        <authorList>
            <person name="Kawahara Y."/>
            <person name="de la Bastide M."/>
            <person name="Hamilton J.P."/>
            <person name="Kanamori H."/>
            <person name="McCombie W.R."/>
            <person name="Ouyang S."/>
            <person name="Schwartz D.C."/>
            <person name="Tanaka T."/>
            <person name="Wu J."/>
            <person name="Zhou S."/>
            <person name="Childs K.L."/>
            <person name="Davidson R.M."/>
            <person name="Lin H."/>
            <person name="Quesada-Ocampo L."/>
            <person name="Vaillancourt B."/>
            <person name="Sakai H."/>
            <person name="Lee S.S."/>
            <person name="Kim J."/>
            <person name="Numa H."/>
            <person name="Itoh T."/>
            <person name="Buell C.R."/>
            <person name="Matsumoto T."/>
        </authorList>
    </citation>
    <scope>NUCLEOTIDE SEQUENCE [LARGE SCALE GENOMIC DNA]</scope>
    <source>
        <strain evidence="4">cv. Nipponbare</strain>
    </source>
</reference>
<organism evidence="3 4">
    <name type="scientific">Oryza sativa subsp. japonica</name>
    <name type="common">Rice</name>
    <dbReference type="NCBI Taxonomy" id="39947"/>
    <lineage>
        <taxon>Eukaryota</taxon>
        <taxon>Viridiplantae</taxon>
        <taxon>Streptophyta</taxon>
        <taxon>Embryophyta</taxon>
        <taxon>Tracheophyta</taxon>
        <taxon>Spermatophyta</taxon>
        <taxon>Magnoliopsida</taxon>
        <taxon>Liliopsida</taxon>
        <taxon>Poales</taxon>
        <taxon>Poaceae</taxon>
        <taxon>BOP clade</taxon>
        <taxon>Oryzoideae</taxon>
        <taxon>Oryzeae</taxon>
        <taxon>Oryzinae</taxon>
        <taxon>Oryza</taxon>
        <taxon>Oryza sativa</taxon>
    </lineage>
</organism>
<feature type="transmembrane region" description="Helical" evidence="2">
    <location>
        <begin position="36"/>
        <end position="60"/>
    </location>
</feature>
<dbReference type="AlphaFoldDB" id="A0A0P0WSD4"/>
<feature type="region of interest" description="Disordered" evidence="1">
    <location>
        <begin position="1"/>
        <end position="21"/>
    </location>
</feature>
<accession>A0A0P0WSD4</accession>
<dbReference type="InParanoid" id="A0A0P0WSD4"/>
<protein>
    <submittedName>
        <fullName evidence="3">Os06g0149450 protein</fullName>
    </submittedName>
</protein>
<sequence length="221" mass="23810">MSNIKIEHTVSSSMSSSSSGTCGGLKKLKKLSQTSVLVIGFAFFEPFLGFFFRIFCVRFLPGYHSISVPIAFSKIGSSSSTMWYVFVRTEFLKKGFVSKKKSSLKPLGSSILAHLISFRYFKAGSSRSWISSESTSFVFIAVSQKSGTPLASASLPSAAFSLAGSSFPPSTSTTPFTIIPLCTRVHKASGTSLQAQLSLQRILTRFHHAGPGSPSNIRHAS</sequence>
<proteinExistence type="predicted"/>
<evidence type="ECO:0000313" key="4">
    <source>
        <dbReference type="Proteomes" id="UP000059680"/>
    </source>
</evidence>
<reference evidence="3 4" key="2">
    <citation type="journal article" date="2013" name="Plant Cell Physiol.">
        <title>Rice Annotation Project Database (RAP-DB): an integrative and interactive database for rice genomics.</title>
        <authorList>
            <person name="Sakai H."/>
            <person name="Lee S.S."/>
            <person name="Tanaka T."/>
            <person name="Numa H."/>
            <person name="Kim J."/>
            <person name="Kawahara Y."/>
            <person name="Wakimoto H."/>
            <person name="Yang C.C."/>
            <person name="Iwamoto M."/>
            <person name="Abe T."/>
            <person name="Yamada Y."/>
            <person name="Muto A."/>
            <person name="Inokuchi H."/>
            <person name="Ikemura T."/>
            <person name="Matsumoto T."/>
            <person name="Sasaki T."/>
            <person name="Itoh T."/>
        </authorList>
    </citation>
    <scope>NUCLEOTIDE SEQUENCE [LARGE SCALE GENOMIC DNA]</scope>
    <source>
        <strain evidence="4">cv. Nipponbare</strain>
    </source>
</reference>
<dbReference type="Proteomes" id="UP000059680">
    <property type="component" value="Chromosome 6"/>
</dbReference>
<name>A0A0P0WSD4_ORYSJ</name>
<keyword evidence="4" id="KW-1185">Reference proteome</keyword>
<feature type="compositionally biased region" description="Low complexity" evidence="1">
    <location>
        <begin position="9"/>
        <end position="20"/>
    </location>
</feature>
<evidence type="ECO:0000256" key="1">
    <source>
        <dbReference type="SAM" id="MobiDB-lite"/>
    </source>
</evidence>
<dbReference type="Gramene" id="Os06t0149450-00">
    <property type="protein sequence ID" value="Os06t0149450-00"/>
    <property type="gene ID" value="Os06g0149450"/>
</dbReference>
<keyword evidence="2" id="KW-0472">Membrane</keyword>
<keyword evidence="2" id="KW-0812">Transmembrane</keyword>
<evidence type="ECO:0000313" key="3">
    <source>
        <dbReference type="EMBL" id="BAS96174.1"/>
    </source>
</evidence>